<dbReference type="PANTHER" id="PTHR31111:SF99">
    <property type="entry name" value="F-BOX PROTEIN DOR"/>
    <property type="match status" value="1"/>
</dbReference>
<dbReference type="NCBIfam" id="TIGR01640">
    <property type="entry name" value="F_box_assoc_1"/>
    <property type="match status" value="1"/>
</dbReference>
<dbReference type="Proteomes" id="UP000886595">
    <property type="component" value="Unassembled WGS sequence"/>
</dbReference>
<sequence length="117" mass="13296">MIRWERGRDGSMYQEHQVLTLETGKLSWRMIECDVPHLPYSTSVCINGVLYYKADLQGSSSFHDTIMSFDVRSEKYNFIKVVEPFTGLLHPATTLINCNGKLASIRANDELIIINGV</sequence>
<protein>
    <recommendedName>
        <fullName evidence="1">F-box associated beta-propeller type 3 domain-containing protein</fullName>
    </recommendedName>
</protein>
<dbReference type="Pfam" id="PF08268">
    <property type="entry name" value="FBA_3"/>
    <property type="match status" value="1"/>
</dbReference>
<organism evidence="2 3">
    <name type="scientific">Brassica carinata</name>
    <name type="common">Ethiopian mustard</name>
    <name type="synonym">Abyssinian cabbage</name>
    <dbReference type="NCBI Taxonomy" id="52824"/>
    <lineage>
        <taxon>Eukaryota</taxon>
        <taxon>Viridiplantae</taxon>
        <taxon>Streptophyta</taxon>
        <taxon>Embryophyta</taxon>
        <taxon>Tracheophyta</taxon>
        <taxon>Spermatophyta</taxon>
        <taxon>Magnoliopsida</taxon>
        <taxon>eudicotyledons</taxon>
        <taxon>Gunneridae</taxon>
        <taxon>Pentapetalae</taxon>
        <taxon>rosids</taxon>
        <taxon>malvids</taxon>
        <taxon>Brassicales</taxon>
        <taxon>Brassicaceae</taxon>
        <taxon>Brassiceae</taxon>
        <taxon>Brassica</taxon>
    </lineage>
</organism>
<evidence type="ECO:0000313" key="2">
    <source>
        <dbReference type="EMBL" id="KAG2262670.1"/>
    </source>
</evidence>
<dbReference type="OrthoDB" id="687122at2759"/>
<evidence type="ECO:0000259" key="1">
    <source>
        <dbReference type="Pfam" id="PF08268"/>
    </source>
</evidence>
<gene>
    <name evidence="2" type="ORF">Bca52824_069749</name>
</gene>
<reference evidence="2 3" key="1">
    <citation type="submission" date="2020-02" db="EMBL/GenBank/DDBJ databases">
        <authorList>
            <person name="Ma Q."/>
            <person name="Huang Y."/>
            <person name="Song X."/>
            <person name="Pei D."/>
        </authorList>
    </citation>
    <scope>NUCLEOTIDE SEQUENCE [LARGE SCALE GENOMIC DNA]</scope>
    <source>
        <strain evidence="2">Sxm20200214</strain>
        <tissue evidence="2">Leaf</tissue>
    </source>
</reference>
<feature type="domain" description="F-box associated beta-propeller type 3" evidence="1">
    <location>
        <begin position="11"/>
        <end position="108"/>
    </location>
</feature>
<accession>A0A8X7Q355</accession>
<name>A0A8X7Q355_BRACI</name>
<dbReference type="EMBL" id="JAAMPC010000014">
    <property type="protein sequence ID" value="KAG2262670.1"/>
    <property type="molecule type" value="Genomic_DNA"/>
</dbReference>
<comment type="caution">
    <text evidence="2">The sequence shown here is derived from an EMBL/GenBank/DDBJ whole genome shotgun (WGS) entry which is preliminary data.</text>
</comment>
<dbReference type="InterPro" id="IPR017451">
    <property type="entry name" value="F-box-assoc_interact_dom"/>
</dbReference>
<evidence type="ECO:0000313" key="3">
    <source>
        <dbReference type="Proteomes" id="UP000886595"/>
    </source>
</evidence>
<dbReference type="InterPro" id="IPR013187">
    <property type="entry name" value="F-box-assoc_dom_typ3"/>
</dbReference>
<proteinExistence type="predicted"/>
<dbReference type="PANTHER" id="PTHR31111">
    <property type="entry name" value="BNAA05G37150D PROTEIN-RELATED"/>
    <property type="match status" value="1"/>
</dbReference>
<keyword evidence="3" id="KW-1185">Reference proteome</keyword>
<dbReference type="AlphaFoldDB" id="A0A8X7Q355"/>